<reference evidence="1 3" key="1">
    <citation type="submission" date="2011-01" db="EMBL/GenBank/DDBJ databases">
        <title>Complete sequence of chromosome of Streptomyces flavogriseus ATCC 33331.</title>
        <authorList>
            <consortium name="US DOE Joint Genome Institute"/>
            <person name="Lucas S."/>
            <person name="Copeland A."/>
            <person name="Lapidus A."/>
            <person name="Cheng J.-F."/>
            <person name="Goodwin L."/>
            <person name="Pitluck S."/>
            <person name="Davenport K."/>
            <person name="Detter J.C."/>
            <person name="Han C."/>
            <person name="Tapia R."/>
            <person name="Land M."/>
            <person name="Hauser L."/>
            <person name="Kyrpides N."/>
            <person name="Ivanova N."/>
            <person name="Ovchinnikova G."/>
            <person name="Pagani I."/>
            <person name="Brumm P."/>
            <person name="Mead D."/>
            <person name="Woyke T."/>
        </authorList>
    </citation>
    <scope>NUCLEOTIDE SEQUENCE [LARGE SCALE GENOMIC DNA]</scope>
    <source>
        <strain evidence="1">ATCC 33331</strain>
        <strain evidence="3">ATCC 33331 / IAF-45CD</strain>
    </source>
</reference>
<dbReference type="EMBL" id="CP002475">
    <property type="protein sequence ID" value="ADW02726.1"/>
    <property type="molecule type" value="Genomic_DNA"/>
</dbReference>
<protein>
    <submittedName>
        <fullName evidence="2">Uncharacterized protein</fullName>
    </submittedName>
</protein>
<geneLocation type="plasmid" evidence="2 3">
    <name>pSFLA01</name>
</geneLocation>
<reference evidence="2 3" key="2">
    <citation type="submission" date="2011-01" db="EMBL/GenBank/DDBJ databases">
        <title>Complete sequence of plasmid1 of Streptomyces flavogriseus ATCC 33331.</title>
        <authorList>
            <consortium name="US DOE Joint Genome Institute"/>
            <person name="Lucas S."/>
            <person name="Copeland A."/>
            <person name="Lapidus A."/>
            <person name="Cheng J.-F."/>
            <person name="Goodwin L."/>
            <person name="Pitluck S."/>
            <person name="Davenport K."/>
            <person name="Detter J.C."/>
            <person name="Han C."/>
            <person name="Tapia R."/>
            <person name="Land M."/>
            <person name="Hauser L."/>
            <person name="Kyrpides N."/>
            <person name="Ivanova N."/>
            <person name="Ovchinnikova G."/>
            <person name="Pagani I."/>
            <person name="Brumm P."/>
            <person name="Mead D."/>
            <person name="Woyke T."/>
        </authorList>
    </citation>
    <scope>NUCLEOTIDE SEQUENCE [LARGE SCALE GENOMIC DNA]</scope>
    <source>
        <strain evidence="2">ATCC 33331</strain>
        <strain evidence="3">ATCC 33331 / IAF-45CD</strain>
        <plasmid evidence="2 3">pSFLA01</plasmid>
    </source>
</reference>
<evidence type="ECO:0000313" key="1">
    <source>
        <dbReference type="EMBL" id="ADW02726.1"/>
    </source>
</evidence>
<sequence>MRCRISSCSRPQTPALDQIKNLRWAVDFDIPKHGGNARQAQPLTST</sequence>
<keyword evidence="2" id="KW-0614">Plasmid</keyword>
<evidence type="ECO:0000313" key="3">
    <source>
        <dbReference type="Proteomes" id="UP000002066"/>
    </source>
</evidence>
<accession>A0A8D3WN39</accession>
<organism evidence="2 3">
    <name type="scientific">Streptomyces pratensis (strain ATCC 33331 / IAF-45CD)</name>
    <dbReference type="NCBI Taxonomy" id="591167"/>
    <lineage>
        <taxon>Bacteria</taxon>
        <taxon>Bacillati</taxon>
        <taxon>Actinomycetota</taxon>
        <taxon>Actinomycetes</taxon>
        <taxon>Kitasatosporales</taxon>
        <taxon>Streptomycetaceae</taxon>
        <taxon>Streptomyces</taxon>
    </lineage>
</organism>
<evidence type="ECO:0000313" key="2">
    <source>
        <dbReference type="EMBL" id="ADW07879.1"/>
    </source>
</evidence>
<name>A0A8D3WN39_STRFA</name>
<dbReference type="AlphaFoldDB" id="A0A8D3WN39"/>
<dbReference type="KEGG" id="sfa:Sfla_1279"/>
<dbReference type="Proteomes" id="UP000002066">
    <property type="component" value="Chromosome"/>
</dbReference>
<proteinExistence type="predicted"/>
<dbReference type="EMBL" id="CP002476">
    <property type="protein sequence ID" value="ADW07879.1"/>
    <property type="molecule type" value="Genomic_DNA"/>
</dbReference>
<dbReference type="Proteomes" id="UP000002066">
    <property type="component" value="Plasmid pSFLA01"/>
</dbReference>
<dbReference type="KEGG" id="sfa:Sfla_6558"/>
<gene>
    <name evidence="1" type="ordered locus">Sfla_1279</name>
    <name evidence="2" type="ORF">Sfla_6558</name>
</gene>